<reference evidence="2 3" key="1">
    <citation type="submission" date="2021-07" db="EMBL/GenBank/DDBJ databases">
        <title>Actinomadura sp. PM05-2 isolated from lichen.</title>
        <authorList>
            <person name="Somphong A."/>
            <person name="Phongsopitanun W."/>
            <person name="Tanasupawat S."/>
            <person name="Peongsungnone V."/>
        </authorList>
    </citation>
    <scope>NUCLEOTIDE SEQUENCE [LARGE SCALE GENOMIC DNA]</scope>
    <source>
        <strain evidence="2 3">PM05-2</strain>
    </source>
</reference>
<keyword evidence="3" id="KW-1185">Reference proteome</keyword>
<evidence type="ECO:0000313" key="3">
    <source>
        <dbReference type="Proteomes" id="UP000774570"/>
    </source>
</evidence>
<organism evidence="2 3">
    <name type="scientific">Actinomadura parmotrematis</name>
    <dbReference type="NCBI Taxonomy" id="2864039"/>
    <lineage>
        <taxon>Bacteria</taxon>
        <taxon>Bacillati</taxon>
        <taxon>Actinomycetota</taxon>
        <taxon>Actinomycetes</taxon>
        <taxon>Streptosporangiales</taxon>
        <taxon>Thermomonosporaceae</taxon>
        <taxon>Actinomadura</taxon>
    </lineage>
</organism>
<evidence type="ECO:0000313" key="2">
    <source>
        <dbReference type="EMBL" id="MBW8486705.1"/>
    </source>
</evidence>
<feature type="compositionally biased region" description="Gly residues" evidence="1">
    <location>
        <begin position="251"/>
        <end position="269"/>
    </location>
</feature>
<gene>
    <name evidence="2" type="ORF">K1Y72_30360</name>
</gene>
<proteinExistence type="predicted"/>
<sequence>MSAAGGGQRGGDLLRGRVVMPPDLAVAVGMADAWDGGLAGYVITAGVTGPVRVIYSMTEPAGPTWTMRVQPRERRRRRAVLAGLAVGLLENVPERTGGETPHGWASVTAWGRTAWAPLDADGLVDGRPVPVADLVVALVPDRVWVELHTRRARAWERWRSRSVHGLPNGGNGGFGSLVAGSALWADTTVRDGAPHNPAANPADATMVNGVIRGAGGAWAGGRAVEGMGWPGIRHGARYNGSDDTVRDDSGSGTGDGSDGGSGGSGGGAW</sequence>
<dbReference type="EMBL" id="JAIBOA010000026">
    <property type="protein sequence ID" value="MBW8486705.1"/>
    <property type="molecule type" value="Genomic_DNA"/>
</dbReference>
<comment type="caution">
    <text evidence="2">The sequence shown here is derived from an EMBL/GenBank/DDBJ whole genome shotgun (WGS) entry which is preliminary data.</text>
</comment>
<dbReference type="Proteomes" id="UP000774570">
    <property type="component" value="Unassembled WGS sequence"/>
</dbReference>
<accession>A0ABS7G3A7</accession>
<protein>
    <submittedName>
        <fullName evidence="2">Uncharacterized protein</fullName>
    </submittedName>
</protein>
<name>A0ABS7G3A7_9ACTN</name>
<evidence type="ECO:0000256" key="1">
    <source>
        <dbReference type="SAM" id="MobiDB-lite"/>
    </source>
</evidence>
<feature type="region of interest" description="Disordered" evidence="1">
    <location>
        <begin position="238"/>
        <end position="269"/>
    </location>
</feature>
<dbReference type="RefSeq" id="WP_220169946.1">
    <property type="nucleotide sequence ID" value="NZ_JAIBOA010000026.1"/>
</dbReference>